<dbReference type="InterPro" id="IPR036265">
    <property type="entry name" value="HIT-like_sf"/>
</dbReference>
<evidence type="ECO:0000256" key="1">
    <source>
        <dbReference type="PIRSR" id="PIRSR601310-1"/>
    </source>
</evidence>
<evidence type="ECO:0000313" key="6">
    <source>
        <dbReference type="Proteomes" id="UP000245212"/>
    </source>
</evidence>
<keyword evidence="6" id="KW-1185">Reference proteome</keyword>
<dbReference type="InterPro" id="IPR019808">
    <property type="entry name" value="Histidine_triad_CS"/>
</dbReference>
<comment type="caution">
    <text evidence="5">The sequence shown here is derived from an EMBL/GenBank/DDBJ whole genome shotgun (WGS) entry which is preliminary data.</text>
</comment>
<dbReference type="SUPFAM" id="SSF54197">
    <property type="entry name" value="HIT-like"/>
    <property type="match status" value="1"/>
</dbReference>
<evidence type="ECO:0000313" key="5">
    <source>
        <dbReference type="EMBL" id="PWF22295.1"/>
    </source>
</evidence>
<dbReference type="PANTHER" id="PTHR23089">
    <property type="entry name" value="HISTIDINE TRIAD HIT PROTEIN"/>
    <property type="match status" value="1"/>
</dbReference>
<name>A0A2V1JW08_9BURK</name>
<dbReference type="Proteomes" id="UP000245212">
    <property type="component" value="Unassembled WGS sequence"/>
</dbReference>
<proteinExistence type="predicted"/>
<reference evidence="6" key="1">
    <citation type="submission" date="2018-05" db="EMBL/GenBank/DDBJ databases">
        <authorList>
            <person name="Li Y."/>
        </authorList>
    </citation>
    <scope>NUCLEOTIDE SEQUENCE [LARGE SCALE GENOMIC DNA]</scope>
    <source>
        <strain evidence="6">3d-2-2</strain>
    </source>
</reference>
<feature type="domain" description="HIT" evidence="4">
    <location>
        <begin position="6"/>
        <end position="117"/>
    </location>
</feature>
<dbReference type="CDD" id="cd01276">
    <property type="entry name" value="PKCI_related"/>
    <property type="match status" value="1"/>
</dbReference>
<sequence length="123" mass="13378">MHDNCLFCKIISGEIPARKVHEDDDFLAFHDINPAAPVHVLLIPKRHVTSLQDIVAEDAGWLGRMMALVPKLALDSGCRPGPDGGFRLITNAGRDGGQEVGHLHFHILGGERPWTGLGARMNA</sequence>
<gene>
    <name evidence="5" type="ORF">DD235_12175</name>
</gene>
<evidence type="ECO:0000256" key="2">
    <source>
        <dbReference type="PIRSR" id="PIRSR601310-3"/>
    </source>
</evidence>
<dbReference type="PROSITE" id="PS51084">
    <property type="entry name" value="HIT_2"/>
    <property type="match status" value="1"/>
</dbReference>
<dbReference type="AlphaFoldDB" id="A0A2V1JW08"/>
<protein>
    <submittedName>
        <fullName evidence="5">Histidine triad nucleotide-binding protein</fullName>
    </submittedName>
</protein>
<dbReference type="GO" id="GO:0003824">
    <property type="term" value="F:catalytic activity"/>
    <property type="evidence" value="ECO:0007669"/>
    <property type="project" value="InterPro"/>
</dbReference>
<dbReference type="InterPro" id="IPR001310">
    <property type="entry name" value="Histidine_triad_HIT"/>
</dbReference>
<dbReference type="InterPro" id="IPR011146">
    <property type="entry name" value="HIT-like"/>
</dbReference>
<feature type="active site" description="Tele-AMP-histidine intermediate" evidence="1">
    <location>
        <position position="104"/>
    </location>
</feature>
<dbReference type="PROSITE" id="PS00892">
    <property type="entry name" value="HIT_1"/>
    <property type="match status" value="1"/>
</dbReference>
<dbReference type="RefSeq" id="WP_109062534.1">
    <property type="nucleotide sequence ID" value="NZ_QETA01000005.1"/>
</dbReference>
<feature type="short sequence motif" description="Histidine triad motif" evidence="2 3">
    <location>
        <begin position="102"/>
        <end position="106"/>
    </location>
</feature>
<evidence type="ECO:0000259" key="4">
    <source>
        <dbReference type="PROSITE" id="PS51084"/>
    </source>
</evidence>
<dbReference type="PRINTS" id="PR00332">
    <property type="entry name" value="HISTRIAD"/>
</dbReference>
<accession>A0A2V1JW08</accession>
<dbReference type="Pfam" id="PF11969">
    <property type="entry name" value="DcpS_C"/>
    <property type="match status" value="1"/>
</dbReference>
<dbReference type="EMBL" id="QETA01000005">
    <property type="protein sequence ID" value="PWF22295.1"/>
    <property type="molecule type" value="Genomic_DNA"/>
</dbReference>
<dbReference type="Gene3D" id="3.30.428.10">
    <property type="entry name" value="HIT-like"/>
    <property type="match status" value="1"/>
</dbReference>
<evidence type="ECO:0000256" key="3">
    <source>
        <dbReference type="PROSITE-ProRule" id="PRU00464"/>
    </source>
</evidence>
<organism evidence="5 6">
    <name type="scientific">Corticimicrobacter populi</name>
    <dbReference type="NCBI Taxonomy" id="2175229"/>
    <lineage>
        <taxon>Bacteria</taxon>
        <taxon>Pseudomonadati</taxon>
        <taxon>Pseudomonadota</taxon>
        <taxon>Betaproteobacteria</taxon>
        <taxon>Burkholderiales</taxon>
        <taxon>Alcaligenaceae</taxon>
        <taxon>Corticimicrobacter</taxon>
    </lineage>
</organism>